<dbReference type="InterPro" id="IPR045851">
    <property type="entry name" value="AMP-bd_C_sf"/>
</dbReference>
<dbReference type="InterPro" id="IPR042099">
    <property type="entry name" value="ANL_N_sf"/>
</dbReference>
<dbReference type="Pfam" id="PF00501">
    <property type="entry name" value="AMP-binding"/>
    <property type="match status" value="1"/>
</dbReference>
<protein>
    <submittedName>
        <fullName evidence="3">Long-chain-fatty-acid--CoA ligase</fullName>
        <ecNumber evidence="3">6.2.1.3</ecNumber>
    </submittedName>
</protein>
<dbReference type="PROSITE" id="PS00455">
    <property type="entry name" value="AMP_BINDING"/>
    <property type="match status" value="1"/>
</dbReference>
<feature type="domain" description="AMP-binding enzyme C-terminal" evidence="2">
    <location>
        <begin position="406"/>
        <end position="479"/>
    </location>
</feature>
<evidence type="ECO:0000259" key="2">
    <source>
        <dbReference type="Pfam" id="PF13193"/>
    </source>
</evidence>
<dbReference type="PANTHER" id="PTHR43767">
    <property type="entry name" value="LONG-CHAIN-FATTY-ACID--COA LIGASE"/>
    <property type="match status" value="1"/>
</dbReference>
<dbReference type="InterPro" id="IPR050237">
    <property type="entry name" value="ATP-dep_AMP-bd_enzyme"/>
</dbReference>
<proteinExistence type="predicted"/>
<dbReference type="EMBL" id="AGUD01000028">
    <property type="protein sequence ID" value="EHN12396.1"/>
    <property type="molecule type" value="Genomic_DNA"/>
</dbReference>
<organism evidence="3 4">
    <name type="scientific">Patulibacter medicamentivorans</name>
    <dbReference type="NCBI Taxonomy" id="1097667"/>
    <lineage>
        <taxon>Bacteria</taxon>
        <taxon>Bacillati</taxon>
        <taxon>Actinomycetota</taxon>
        <taxon>Thermoleophilia</taxon>
        <taxon>Solirubrobacterales</taxon>
        <taxon>Patulibacteraceae</taxon>
        <taxon>Patulibacter</taxon>
    </lineage>
</organism>
<dbReference type="AlphaFoldDB" id="H0E1Q3"/>
<dbReference type="PANTHER" id="PTHR43767:SF1">
    <property type="entry name" value="NONRIBOSOMAL PEPTIDE SYNTHASE PES1 (EUROFUNG)-RELATED"/>
    <property type="match status" value="1"/>
</dbReference>
<keyword evidence="4" id="KW-1185">Reference proteome</keyword>
<dbReference type="SUPFAM" id="SSF56801">
    <property type="entry name" value="Acetyl-CoA synthetase-like"/>
    <property type="match status" value="1"/>
</dbReference>
<keyword evidence="3" id="KW-0436">Ligase</keyword>
<dbReference type="Proteomes" id="UP000005143">
    <property type="component" value="Unassembled WGS sequence"/>
</dbReference>
<dbReference type="GO" id="GO:0004467">
    <property type="term" value="F:long-chain fatty acid-CoA ligase activity"/>
    <property type="evidence" value="ECO:0007669"/>
    <property type="project" value="UniProtKB-EC"/>
</dbReference>
<dbReference type="InterPro" id="IPR025110">
    <property type="entry name" value="AMP-bd_C"/>
</dbReference>
<gene>
    <name evidence="3" type="ORF">PAI11_07150</name>
</gene>
<dbReference type="EC" id="6.2.1.3" evidence="3"/>
<comment type="caution">
    <text evidence="3">The sequence shown here is derived from an EMBL/GenBank/DDBJ whole genome shotgun (WGS) entry which is preliminary data.</text>
</comment>
<evidence type="ECO:0000313" key="4">
    <source>
        <dbReference type="Proteomes" id="UP000005143"/>
    </source>
</evidence>
<reference evidence="3 4" key="1">
    <citation type="journal article" date="2013" name="Biodegradation">
        <title>Quantitative proteomic analysis of ibuprofen-degrading Patulibacter sp. strain I11.</title>
        <authorList>
            <person name="Almeida B."/>
            <person name="Kjeldal H."/>
            <person name="Lolas I."/>
            <person name="Knudsen A.D."/>
            <person name="Carvalho G."/>
            <person name="Nielsen K.L."/>
            <person name="Barreto Crespo M.T."/>
            <person name="Stensballe A."/>
            <person name="Nielsen J.L."/>
        </authorList>
    </citation>
    <scope>NUCLEOTIDE SEQUENCE [LARGE SCALE GENOMIC DNA]</scope>
    <source>
        <strain evidence="3 4">I11</strain>
    </source>
</reference>
<evidence type="ECO:0000313" key="3">
    <source>
        <dbReference type="EMBL" id="EHN12396.1"/>
    </source>
</evidence>
<feature type="domain" description="AMP-dependent synthetase/ligase" evidence="1">
    <location>
        <begin position="11"/>
        <end position="356"/>
    </location>
</feature>
<dbReference type="PATRIC" id="fig|1097667.3.peg.712"/>
<dbReference type="Gene3D" id="3.30.300.30">
    <property type="match status" value="1"/>
</dbReference>
<dbReference type="InterPro" id="IPR020845">
    <property type="entry name" value="AMP-binding_CS"/>
</dbReference>
<dbReference type="OrthoDB" id="4363623at2"/>
<dbReference type="InterPro" id="IPR000873">
    <property type="entry name" value="AMP-dep_synth/lig_dom"/>
</dbReference>
<evidence type="ECO:0000259" key="1">
    <source>
        <dbReference type="Pfam" id="PF00501"/>
    </source>
</evidence>
<name>H0E1Q3_9ACTN</name>
<dbReference type="Pfam" id="PF13193">
    <property type="entry name" value="AMP-binding_C"/>
    <property type="match status" value="1"/>
</dbReference>
<accession>H0E1Q3</accession>
<dbReference type="Gene3D" id="3.40.50.12780">
    <property type="entry name" value="N-terminal domain of ligase-like"/>
    <property type="match status" value="1"/>
</dbReference>
<dbReference type="RefSeq" id="WP_007570966.1">
    <property type="nucleotide sequence ID" value="NZ_AGUD01000028.1"/>
</dbReference>
<sequence length="503" mass="54616">MTATTLGALLRGQARRTPAAPLLRFTGTTLDYATVDRVSEQLGHVLAGRGVGHGDRVALMLPNGLEYPLAWLALAKLGAIAVPVNVGYRSADLAHVLEDSGARTAIATSELAERIRTVAPDLQIADWPELEPSIAAAPTTPLPAPGDEDPLLNLQYTSGTTGLPKACMLSHGYWLNIAERCGELFELEPGDVCLTAQPFTYMDPQWMTAAMIACGGVLEILPRFSASTFWRSVADSGATVTYLIGTMPLLLLRQPEDPVEREHRLRLVVCSGIVPELHAEFERRWNVPWREAYGMTETGVDLAAERGDRESVGSGSIGRPVPGKQARIVDADDRPLPDGEVGELVVRGGAMMRGYWNRPQETARTIRDGWLHTGDLATRREDGRFWLVGRLKDMIRRGGENVAAAEVEAVLATHPDVATAAVVGVPDALRGEEVKAVVQRRDGAAVTAAELHAHAGERLAPFKVPRYWSFAETLPRTPSERIAKHLLDREPGDAWDARAEAAR</sequence>